<reference evidence="1 2" key="2">
    <citation type="submission" date="2018-03" db="EMBL/GenBank/DDBJ databases">
        <title>The ancient ancestry and fast evolution of plastids.</title>
        <authorList>
            <person name="Moore K.R."/>
            <person name="Magnabosco C."/>
            <person name="Momper L."/>
            <person name="Gold D.A."/>
            <person name="Bosak T."/>
            <person name="Fournier G.P."/>
        </authorList>
    </citation>
    <scope>NUCLEOTIDE SEQUENCE [LARGE SCALE GENOMIC DNA]</scope>
    <source>
        <strain evidence="1 2">CCAP 1448/3</strain>
    </source>
</reference>
<proteinExistence type="predicted"/>
<gene>
    <name evidence="1" type="ORF">C7B64_21155</name>
</gene>
<dbReference type="RefSeq" id="WP_106291110.1">
    <property type="nucleotide sequence ID" value="NZ_CAWNTC010000188.1"/>
</dbReference>
<keyword evidence="2" id="KW-1185">Reference proteome</keyword>
<dbReference type="PANTHER" id="PTHR37463">
    <property type="entry name" value="GSL3115 PROTEIN"/>
    <property type="match status" value="1"/>
</dbReference>
<comment type="caution">
    <text evidence="1">The sequence shown here is derived from an EMBL/GenBank/DDBJ whole genome shotgun (WGS) entry which is preliminary data.</text>
</comment>
<reference evidence="1 2" key="1">
    <citation type="submission" date="2018-02" db="EMBL/GenBank/DDBJ databases">
        <authorList>
            <person name="Cohen D.B."/>
            <person name="Kent A.D."/>
        </authorList>
    </citation>
    <scope>NUCLEOTIDE SEQUENCE [LARGE SCALE GENOMIC DNA]</scope>
    <source>
        <strain evidence="1 2">CCAP 1448/3</strain>
    </source>
</reference>
<dbReference type="AlphaFoldDB" id="A0A2T1BY09"/>
<evidence type="ECO:0000313" key="1">
    <source>
        <dbReference type="EMBL" id="PSB00891.1"/>
    </source>
</evidence>
<sequence length="56" mass="6839">MPRQRSKSDLPKKICPVCDRPFTWRKKWASCWDEVKYCSERCRHRRQEAQSDRPAT</sequence>
<dbReference type="EMBL" id="PVWJ01000150">
    <property type="protein sequence ID" value="PSB00891.1"/>
    <property type="molecule type" value="Genomic_DNA"/>
</dbReference>
<dbReference type="OrthoDB" id="27194at2"/>
<evidence type="ECO:0000313" key="2">
    <source>
        <dbReference type="Proteomes" id="UP000238762"/>
    </source>
</evidence>
<dbReference type="Proteomes" id="UP000238762">
    <property type="component" value="Unassembled WGS sequence"/>
</dbReference>
<name>A0A2T1BY09_9CYAN</name>
<dbReference type="Pfam" id="PF10013">
    <property type="entry name" value="DUF2256"/>
    <property type="match status" value="1"/>
</dbReference>
<organism evidence="1 2">
    <name type="scientific">Merismopedia glauca CCAP 1448/3</name>
    <dbReference type="NCBI Taxonomy" id="1296344"/>
    <lineage>
        <taxon>Bacteria</taxon>
        <taxon>Bacillati</taxon>
        <taxon>Cyanobacteriota</taxon>
        <taxon>Cyanophyceae</taxon>
        <taxon>Synechococcales</taxon>
        <taxon>Merismopediaceae</taxon>
        <taxon>Merismopedia</taxon>
    </lineage>
</organism>
<protein>
    <submittedName>
        <fullName evidence="1">DUF2256 domain-containing protein</fullName>
    </submittedName>
</protein>
<dbReference type="InterPro" id="IPR017136">
    <property type="entry name" value="UCP037205"/>
</dbReference>
<dbReference type="PIRSF" id="PIRSF037205">
    <property type="entry name" value="UCP037205"/>
    <property type="match status" value="1"/>
</dbReference>
<dbReference type="PANTHER" id="PTHR37463:SF1">
    <property type="entry name" value="DUF2256 DOMAIN-CONTAINING PROTEIN"/>
    <property type="match status" value="1"/>
</dbReference>
<accession>A0A2T1BY09</accession>